<accession>A0A428TFS6</accession>
<protein>
    <submittedName>
        <fullName evidence="1">Uncharacterized protein</fullName>
    </submittedName>
</protein>
<dbReference type="EMBL" id="NIZV01000200">
    <property type="protein sequence ID" value="RSM00859.1"/>
    <property type="molecule type" value="Genomic_DNA"/>
</dbReference>
<dbReference type="Proteomes" id="UP000288429">
    <property type="component" value="Unassembled WGS sequence"/>
</dbReference>
<evidence type="ECO:0000313" key="2">
    <source>
        <dbReference type="Proteomes" id="UP000288429"/>
    </source>
</evidence>
<organism evidence="1 2">
    <name type="scientific">Fusarium ambrosium</name>
    <dbReference type="NCBI Taxonomy" id="131363"/>
    <lineage>
        <taxon>Eukaryota</taxon>
        <taxon>Fungi</taxon>
        <taxon>Dikarya</taxon>
        <taxon>Ascomycota</taxon>
        <taxon>Pezizomycotina</taxon>
        <taxon>Sordariomycetes</taxon>
        <taxon>Hypocreomycetidae</taxon>
        <taxon>Hypocreales</taxon>
        <taxon>Nectriaceae</taxon>
        <taxon>Fusarium</taxon>
        <taxon>Fusarium solani species complex</taxon>
    </lineage>
</organism>
<proteinExistence type="predicted"/>
<reference evidence="1 2" key="1">
    <citation type="submission" date="2017-06" db="EMBL/GenBank/DDBJ databases">
        <title>Cmopartive genomic analysis of Ambrosia Fusariam Clade fungi.</title>
        <authorList>
            <person name="Stajich J.E."/>
            <person name="Carrillo J."/>
            <person name="Kijimoto T."/>
            <person name="Eskalen A."/>
            <person name="O'Donnell K."/>
            <person name="Kasson M."/>
        </authorList>
    </citation>
    <scope>NUCLEOTIDE SEQUENCE [LARGE SCALE GENOMIC DNA]</scope>
    <source>
        <strain evidence="1 2">NRRL 20438</strain>
    </source>
</reference>
<dbReference type="AlphaFoldDB" id="A0A428TFS6"/>
<evidence type="ECO:0000313" key="1">
    <source>
        <dbReference type="EMBL" id="RSM00859.1"/>
    </source>
</evidence>
<sequence>MWVYRYSESRISIAVVQYHVEPRTSLLKLPRNIPKVRISKPRQTTRRQMAIRIWETKPMHMRVSTCTLNGPLGWD</sequence>
<name>A0A428TFS6_9HYPO</name>
<keyword evidence="2" id="KW-1185">Reference proteome</keyword>
<gene>
    <name evidence="1" type="ORF">CDV31_011612</name>
</gene>
<comment type="caution">
    <text evidence="1">The sequence shown here is derived from an EMBL/GenBank/DDBJ whole genome shotgun (WGS) entry which is preliminary data.</text>
</comment>